<organism evidence="3">
    <name type="scientific">Ignisphaera aggregans</name>
    <dbReference type="NCBI Taxonomy" id="334771"/>
    <lineage>
        <taxon>Archaea</taxon>
        <taxon>Thermoproteota</taxon>
        <taxon>Thermoprotei</taxon>
        <taxon>Desulfurococcales</taxon>
        <taxon>Desulfurococcaceae</taxon>
        <taxon>Ignisphaera</taxon>
    </lineage>
</organism>
<gene>
    <name evidence="2 3" type="primary">uppS</name>
    <name evidence="3" type="ORF">ENO77_02240</name>
</gene>
<dbReference type="EC" id="2.5.1.89" evidence="2"/>
<comment type="caution">
    <text evidence="2">Lacks conserved residue(s) required for the propagation of feature annotation.</text>
</comment>
<sequence>MPIVKKVKHSLLDKTVDLLLNPKIGKILKPFIGLIYSFYEHYLLKQITSKPMPRHVAIIPDGNRRWAKEHGLDPNDGHEQGYRKMKDVLNWLYELGINIVTVYAMSYENCLRRSGEERKNLFNLIRRGLMELDREKILDRYKVKFKVFGKLDLADRETIDIAKKLEEKTSQYNERFLNVAICYGGRQEILDAIRFIAKEFAKGRINDDEITEETILKYLSTGHLPFPEPDLVIRTSGELRISNFLLWQIAYSELYFCDVYWPDFRKIDLYRAIRSYQNRERRFGA</sequence>
<dbReference type="PANTHER" id="PTHR10291:SF43">
    <property type="entry name" value="DEHYDRODOLICHYL DIPHOSPHATE SYNTHASE COMPLEX SUBUNIT DHDDS"/>
    <property type="match status" value="1"/>
</dbReference>
<dbReference type="EMBL" id="DSGT01000006">
    <property type="protein sequence ID" value="HEW52978.1"/>
    <property type="molecule type" value="Genomic_DNA"/>
</dbReference>
<keyword evidence="2" id="KW-0479">Metal-binding</keyword>
<protein>
    <recommendedName>
        <fullName evidence="2">Tritrans,polycis-undecaprenyl-diphosphate synthase (geranylgeranyl-diphosphate specific)</fullName>
        <ecNumber evidence="2">2.5.1.89</ecNumber>
    </recommendedName>
    <alternativeName>
        <fullName evidence="2">Undecaprenyl diphosphate synthase</fullName>
        <shortName evidence="2">UDS</shortName>
    </alternativeName>
    <alternativeName>
        <fullName evidence="2">Undecaprenyl pyrophosphate synthase</fullName>
        <shortName evidence="2">UPP synthase</shortName>
    </alternativeName>
</protein>
<keyword evidence="1 2" id="KW-0808">Transferase</keyword>
<dbReference type="NCBIfam" id="TIGR00055">
    <property type="entry name" value="uppS"/>
    <property type="match status" value="1"/>
</dbReference>
<dbReference type="SUPFAM" id="SSF64005">
    <property type="entry name" value="Undecaprenyl diphosphate synthase"/>
    <property type="match status" value="1"/>
</dbReference>
<dbReference type="PROSITE" id="PS01066">
    <property type="entry name" value="UPP_SYNTHASE"/>
    <property type="match status" value="1"/>
</dbReference>
<dbReference type="InterPro" id="IPR001441">
    <property type="entry name" value="UPP_synth-like"/>
</dbReference>
<feature type="binding site" evidence="2">
    <location>
        <position position="234"/>
    </location>
    <ligand>
        <name>substrate</name>
    </ligand>
</feature>
<feature type="binding site" evidence="2">
    <location>
        <begin position="240"/>
        <end position="242"/>
    </location>
    <ligand>
        <name>substrate</name>
    </ligand>
</feature>
<accession>A0A7C2ZP27</accession>
<dbReference type="Pfam" id="PF01255">
    <property type="entry name" value="Prenyltransf"/>
    <property type="match status" value="1"/>
</dbReference>
<feature type="binding site" evidence="2">
    <location>
        <position position="78"/>
    </location>
    <ligand>
        <name>substrate</name>
    </ligand>
</feature>
<dbReference type="InterPro" id="IPR018520">
    <property type="entry name" value="UPP_synth-like_CS"/>
</dbReference>
<dbReference type="CDD" id="cd00475">
    <property type="entry name" value="Cis_IPPS"/>
    <property type="match status" value="1"/>
</dbReference>
<comment type="similarity">
    <text evidence="2">Belongs to the UPP synthase family.</text>
</comment>
<feature type="binding site" evidence="2">
    <location>
        <begin position="106"/>
        <end position="108"/>
    </location>
    <ligand>
        <name>substrate</name>
    </ligand>
</feature>
<evidence type="ECO:0000256" key="2">
    <source>
        <dbReference type="HAMAP-Rule" id="MF_01139"/>
    </source>
</evidence>
<comment type="subunit">
    <text evidence="2">Homodimer.</text>
</comment>
<dbReference type="HAMAP" id="MF_01139">
    <property type="entry name" value="ISPT"/>
    <property type="match status" value="1"/>
</dbReference>
<feature type="binding site" evidence="2">
    <location>
        <position position="113"/>
    </location>
    <ligand>
        <name>substrate</name>
    </ligand>
</feature>
<feature type="active site" evidence="2">
    <location>
        <position position="61"/>
    </location>
</feature>
<comment type="cofactor">
    <cofactor evidence="2">
        <name>Mg(2+)</name>
        <dbReference type="ChEBI" id="CHEBI:18420"/>
    </cofactor>
    <text evidence="2">Binds 2 magnesium ions per subunit.</text>
</comment>
<comment type="function">
    <text evidence="2">Catalyzes the sequential condensation of isopentenyl diphosphate (IPP) with geranylgeranyl diphosphate (GGPP) to yield (2Z,6Z,10Z,14Z,18Z,22Z,26Z,30E,34E,38E)-undecaprenyl diphosphate (tritrans,heptacis-UPP). It is probably the precursor of glycosyl carrier lipids.</text>
</comment>
<feature type="binding site" evidence="2">
    <location>
        <position position="253"/>
    </location>
    <ligand>
        <name>Mg(2+)</name>
        <dbReference type="ChEBI" id="CHEBI:18420"/>
    </ligand>
</feature>
<dbReference type="GO" id="GO:0045547">
    <property type="term" value="F:ditrans,polycis-polyprenyl diphosphate synthase [(2E,6E)-farnesyl diphosphate specific] activity"/>
    <property type="evidence" value="ECO:0007669"/>
    <property type="project" value="TreeGrafter"/>
</dbReference>
<proteinExistence type="inferred from homology"/>
<reference evidence="3" key="1">
    <citation type="journal article" date="2020" name="mSystems">
        <title>Genome- and Community-Level Interaction Insights into Carbon Utilization and Element Cycling Functions of Hydrothermarchaeota in Hydrothermal Sediment.</title>
        <authorList>
            <person name="Zhou Z."/>
            <person name="Liu Y."/>
            <person name="Xu W."/>
            <person name="Pan J."/>
            <person name="Luo Z.H."/>
            <person name="Li M."/>
        </authorList>
    </citation>
    <scope>NUCLEOTIDE SEQUENCE [LARGE SCALE GENOMIC DNA]</scope>
    <source>
        <strain evidence="3">SpSt-16</strain>
    </source>
</reference>
<feature type="active site" description="Proton acceptor" evidence="2">
    <location>
        <position position="109"/>
    </location>
</feature>
<comment type="caution">
    <text evidence="3">The sequence shown here is derived from an EMBL/GenBank/DDBJ whole genome shotgun (WGS) entry which is preliminary data.</text>
</comment>
<evidence type="ECO:0000256" key="1">
    <source>
        <dbReference type="ARBA" id="ARBA00022679"/>
    </source>
</evidence>
<dbReference type="FunFam" id="3.40.1180.10:FF:000016">
    <property type="entry name" value="Undecaprenyl diphosphate synthase"/>
    <property type="match status" value="1"/>
</dbReference>
<dbReference type="PANTHER" id="PTHR10291">
    <property type="entry name" value="DEHYDRODOLICHYL DIPHOSPHATE SYNTHASE FAMILY MEMBER"/>
    <property type="match status" value="1"/>
</dbReference>
<feature type="binding site" evidence="2">
    <location>
        <position position="61"/>
    </location>
    <ligand>
        <name>Mg(2+)</name>
        <dbReference type="ChEBI" id="CHEBI:18420"/>
    </ligand>
</feature>
<name>A0A7C2ZP27_9CREN</name>
<dbReference type="GO" id="GO:0000287">
    <property type="term" value="F:magnesium ion binding"/>
    <property type="evidence" value="ECO:0007669"/>
    <property type="project" value="UniProtKB-UniRule"/>
</dbReference>
<feature type="binding site" evidence="2">
    <location>
        <position position="66"/>
    </location>
    <ligand>
        <name>substrate</name>
    </ligand>
</feature>
<evidence type="ECO:0000313" key="3">
    <source>
        <dbReference type="EMBL" id="HEW52978.1"/>
    </source>
</evidence>
<feature type="binding site" evidence="2">
    <location>
        <begin position="62"/>
        <end position="65"/>
    </location>
    <ligand>
        <name>substrate</name>
    </ligand>
</feature>
<dbReference type="AlphaFoldDB" id="A0A7C2ZP27"/>
<dbReference type="Gene3D" id="3.40.1180.10">
    <property type="entry name" value="Decaprenyl diphosphate synthase-like"/>
    <property type="match status" value="1"/>
</dbReference>
<dbReference type="InterPro" id="IPR036424">
    <property type="entry name" value="UPP_synth-like_sf"/>
</dbReference>
<dbReference type="GO" id="GO:0016094">
    <property type="term" value="P:polyprenol biosynthetic process"/>
    <property type="evidence" value="ECO:0007669"/>
    <property type="project" value="TreeGrafter"/>
</dbReference>
<comment type="catalytic activity">
    <reaction evidence="2">
        <text>geranylgeranyl diphosphate + 7 isopentenyl diphosphate = tri-trans,hepta-cis-undecaprenyl diphosphate + 7 diphosphate</text>
        <dbReference type="Rhea" id="RHEA:27622"/>
        <dbReference type="ChEBI" id="CHEBI:33019"/>
        <dbReference type="ChEBI" id="CHEBI:57533"/>
        <dbReference type="ChEBI" id="CHEBI:60388"/>
        <dbReference type="ChEBI" id="CHEBI:128769"/>
        <dbReference type="EC" id="2.5.1.89"/>
    </reaction>
</comment>
<keyword evidence="2" id="KW-0460">Magnesium</keyword>